<dbReference type="Gene3D" id="3.90.1530.30">
    <property type="match status" value="1"/>
</dbReference>
<dbReference type="Pfam" id="PF17762">
    <property type="entry name" value="HTH_ParB"/>
    <property type="match status" value="1"/>
</dbReference>
<dbReference type="NCBIfam" id="TIGR00180">
    <property type="entry name" value="parB_part"/>
    <property type="match status" value="1"/>
</dbReference>
<dbReference type="InterPro" id="IPR004437">
    <property type="entry name" value="ParB/RepB/Spo0J"/>
</dbReference>
<gene>
    <name evidence="4" type="ORF">LCGC14_0646480</name>
</gene>
<reference evidence="4" key="1">
    <citation type="journal article" date="2015" name="Nature">
        <title>Complex archaea that bridge the gap between prokaryotes and eukaryotes.</title>
        <authorList>
            <person name="Spang A."/>
            <person name="Saw J.H."/>
            <person name="Jorgensen S.L."/>
            <person name="Zaremba-Niedzwiedzka K."/>
            <person name="Martijn J."/>
            <person name="Lind A.E."/>
            <person name="van Eijk R."/>
            <person name="Schleper C."/>
            <person name="Guy L."/>
            <person name="Ettema T.J."/>
        </authorList>
    </citation>
    <scope>NUCLEOTIDE SEQUENCE</scope>
</reference>
<evidence type="ECO:0000259" key="3">
    <source>
        <dbReference type="SMART" id="SM00470"/>
    </source>
</evidence>
<feature type="region of interest" description="Disordered" evidence="2">
    <location>
        <begin position="287"/>
        <end position="321"/>
    </location>
</feature>
<evidence type="ECO:0000256" key="1">
    <source>
        <dbReference type="ARBA" id="ARBA00022829"/>
    </source>
</evidence>
<dbReference type="InterPro" id="IPR041468">
    <property type="entry name" value="HTH_ParB/Spo0J"/>
</dbReference>
<comment type="caution">
    <text evidence="4">The sequence shown here is derived from an EMBL/GenBank/DDBJ whole genome shotgun (WGS) entry which is preliminary data.</text>
</comment>
<dbReference type="SUPFAM" id="SSF109709">
    <property type="entry name" value="KorB DNA-binding domain-like"/>
    <property type="match status" value="1"/>
</dbReference>
<dbReference type="GO" id="GO:0007059">
    <property type="term" value="P:chromosome segregation"/>
    <property type="evidence" value="ECO:0007669"/>
    <property type="project" value="UniProtKB-KW"/>
</dbReference>
<feature type="domain" description="ParB-like N-terminal" evidence="3">
    <location>
        <begin position="2"/>
        <end position="103"/>
    </location>
</feature>
<dbReference type="InterPro" id="IPR050336">
    <property type="entry name" value="Chromosome_partition/occlusion"/>
</dbReference>
<evidence type="ECO:0000256" key="2">
    <source>
        <dbReference type="SAM" id="MobiDB-lite"/>
    </source>
</evidence>
<dbReference type="InterPro" id="IPR003115">
    <property type="entry name" value="ParB_N"/>
</dbReference>
<organism evidence="4">
    <name type="scientific">marine sediment metagenome</name>
    <dbReference type="NCBI Taxonomy" id="412755"/>
    <lineage>
        <taxon>unclassified sequences</taxon>
        <taxon>metagenomes</taxon>
        <taxon>ecological metagenomes</taxon>
    </lineage>
</organism>
<dbReference type="GO" id="GO:0005694">
    <property type="term" value="C:chromosome"/>
    <property type="evidence" value="ECO:0007669"/>
    <property type="project" value="TreeGrafter"/>
</dbReference>
<evidence type="ECO:0000313" key="4">
    <source>
        <dbReference type="EMBL" id="KKN49078.1"/>
    </source>
</evidence>
<dbReference type="SMART" id="SM00470">
    <property type="entry name" value="ParB"/>
    <property type="match status" value="1"/>
</dbReference>
<dbReference type="PANTHER" id="PTHR33375">
    <property type="entry name" value="CHROMOSOME-PARTITIONING PROTEIN PARB-RELATED"/>
    <property type="match status" value="1"/>
</dbReference>
<dbReference type="Pfam" id="PF02195">
    <property type="entry name" value="ParB_N"/>
    <property type="match status" value="1"/>
</dbReference>
<dbReference type="EMBL" id="LAZR01001186">
    <property type="protein sequence ID" value="KKN49078.1"/>
    <property type="molecule type" value="Genomic_DNA"/>
</dbReference>
<feature type="compositionally biased region" description="Basic and acidic residues" evidence="2">
    <location>
        <begin position="287"/>
        <end position="313"/>
    </location>
</feature>
<dbReference type="AlphaFoldDB" id="A0A0F9U5Z6"/>
<dbReference type="GO" id="GO:0003677">
    <property type="term" value="F:DNA binding"/>
    <property type="evidence" value="ECO:0007669"/>
    <property type="project" value="InterPro"/>
</dbReference>
<keyword evidence="1" id="KW-0159">Chromosome partition</keyword>
<dbReference type="InterPro" id="IPR036086">
    <property type="entry name" value="ParB/Sulfiredoxin_sf"/>
</dbReference>
<dbReference type="SUPFAM" id="SSF110849">
    <property type="entry name" value="ParB/Sulfiredoxin"/>
    <property type="match status" value="1"/>
</dbReference>
<proteinExistence type="predicted"/>
<name>A0A0F9U5Z6_9ZZZZ</name>
<dbReference type="PANTHER" id="PTHR33375:SF1">
    <property type="entry name" value="CHROMOSOME-PARTITIONING PROTEIN PARB-RELATED"/>
    <property type="match status" value="1"/>
</dbReference>
<dbReference type="Gene3D" id="1.10.10.2830">
    <property type="match status" value="1"/>
</dbReference>
<protein>
    <recommendedName>
        <fullName evidence="3">ParB-like N-terminal domain-containing protein</fullName>
    </recommendedName>
</protein>
<accession>A0A0F9U5Z6</accession>
<sequence length="321" mass="35363">MSESKVDVIRVEEIRENPIALRAVNRESEVYIGLRDSIQAVGLISPVSVRVRTDDKDGTKYYELLDGLHRYSAAKDIGLETIPVNIKDLDDAQALEAQIMANVHKVETRPVEYTRQLYRILGGNSLMTLAELAVKVAKSPTWIGQRLNLLKLDPAIQKLTDDGKITVTNAIQLAKLPPIEQVDYIEQAMSMGAEDFVPLVMGRVKEIRDASREGRKADAPVFVANPKLRKVAVLSEEVDNSVIGPELCTRCKVETPEAGFNLGVKWALNIDPVSIEVRTSLDAEQKAAQKEAKAKRTAEREAKKAKEAKERADQAAAAAGL</sequence>